<name>A0A9N6WY39_9CRUS</name>
<dbReference type="GO" id="GO:0071014">
    <property type="term" value="C:post-mRNA release spliceosomal complex"/>
    <property type="evidence" value="ECO:0007669"/>
    <property type="project" value="TreeGrafter"/>
</dbReference>
<organism evidence="2">
    <name type="scientific">Evadne anonyx</name>
    <dbReference type="NCBI Taxonomy" id="141404"/>
    <lineage>
        <taxon>Eukaryota</taxon>
        <taxon>Metazoa</taxon>
        <taxon>Ecdysozoa</taxon>
        <taxon>Arthropoda</taxon>
        <taxon>Crustacea</taxon>
        <taxon>Branchiopoda</taxon>
        <taxon>Diplostraca</taxon>
        <taxon>Cladocera</taxon>
        <taxon>Onychopoda</taxon>
        <taxon>Podonidae</taxon>
        <taxon>Evadne</taxon>
    </lineage>
</organism>
<sequence length="148" mass="17082">MENMTNLESEALKRKKRLEALRNRQQQDRREPTNESEEATSLPKPMFRSYKPLDEELQKSTLAKATPEVIDELVTDELGQAKQAPVLEEIDLSNLAPRKPDWDLKRVSAKKLAKLEKRTQRAIAMLIRERLMETKQDDLVSAVNALKD</sequence>
<dbReference type="Pfam" id="PF08315">
    <property type="entry name" value="cwf18"/>
    <property type="match status" value="1"/>
</dbReference>
<protein>
    <submittedName>
        <fullName evidence="2">EOG090X0KZ2</fullName>
    </submittedName>
</protein>
<reference evidence="2" key="1">
    <citation type="submission" date="2021-04" db="EMBL/GenBank/DDBJ databases">
        <authorList>
            <person name="Cornetti L."/>
        </authorList>
    </citation>
    <scope>NUCLEOTIDE SEQUENCE</scope>
</reference>
<dbReference type="PANTHER" id="PTHR31551:SF1">
    <property type="entry name" value="COILED-COIL DOMAIN-CONTAINING PROTEIN 12"/>
    <property type="match status" value="1"/>
</dbReference>
<accession>A0A9N6WY39</accession>
<evidence type="ECO:0000256" key="1">
    <source>
        <dbReference type="SAM" id="MobiDB-lite"/>
    </source>
</evidence>
<dbReference type="PANTHER" id="PTHR31551">
    <property type="entry name" value="PRE-MRNA-SPLICING FACTOR CWF18"/>
    <property type="match status" value="1"/>
</dbReference>
<proteinExistence type="predicted"/>
<feature type="compositionally biased region" description="Basic and acidic residues" evidence="1">
    <location>
        <begin position="18"/>
        <end position="33"/>
    </location>
</feature>
<dbReference type="GO" id="GO:0005684">
    <property type="term" value="C:U2-type spliceosomal complex"/>
    <property type="evidence" value="ECO:0007669"/>
    <property type="project" value="TreeGrafter"/>
</dbReference>
<dbReference type="InterPro" id="IPR013169">
    <property type="entry name" value="mRNA_splic_Cwf18-like"/>
</dbReference>
<dbReference type="AlphaFoldDB" id="A0A9N6WY39"/>
<gene>
    <name evidence="2" type="primary">EOG090X0KZ2</name>
</gene>
<evidence type="ECO:0000313" key="2">
    <source>
        <dbReference type="EMBL" id="CAG4642954.1"/>
    </source>
</evidence>
<dbReference type="EMBL" id="OC986299">
    <property type="protein sequence ID" value="CAG4642954.1"/>
    <property type="molecule type" value="Genomic_DNA"/>
</dbReference>
<feature type="region of interest" description="Disordered" evidence="1">
    <location>
        <begin position="1"/>
        <end position="50"/>
    </location>
</feature>